<evidence type="ECO:0000313" key="9">
    <source>
        <dbReference type="Proteomes" id="UP000191056"/>
    </source>
</evidence>
<dbReference type="PROSITE" id="PS50850">
    <property type="entry name" value="MFS"/>
    <property type="match status" value="1"/>
</dbReference>
<dbReference type="RefSeq" id="WP_079442158.1">
    <property type="nucleotide sequence ID" value="NZ_MZGT01000109.1"/>
</dbReference>
<reference evidence="8 9" key="1">
    <citation type="submission" date="2017-03" db="EMBL/GenBank/DDBJ databases">
        <title>Genome sequence of Clostridium chromiireducens DSM 23318.</title>
        <authorList>
            <person name="Poehlein A."/>
            <person name="Daniel R."/>
        </authorList>
    </citation>
    <scope>NUCLEOTIDE SEQUENCE [LARGE SCALE GENOMIC DNA]</scope>
    <source>
        <strain evidence="8 9">DSM 23318</strain>
    </source>
</reference>
<dbReference type="InterPro" id="IPR011701">
    <property type="entry name" value="MFS"/>
</dbReference>
<feature type="transmembrane region" description="Helical" evidence="6">
    <location>
        <begin position="336"/>
        <end position="358"/>
    </location>
</feature>
<feature type="transmembrane region" description="Helical" evidence="6">
    <location>
        <begin position="402"/>
        <end position="421"/>
    </location>
</feature>
<dbReference type="Gene3D" id="1.20.1250.20">
    <property type="entry name" value="MFS general substrate transporter like domains"/>
    <property type="match status" value="1"/>
</dbReference>
<evidence type="ECO:0000256" key="4">
    <source>
        <dbReference type="ARBA" id="ARBA00022989"/>
    </source>
</evidence>
<name>A0A1V4IAK9_9CLOT</name>
<evidence type="ECO:0000256" key="5">
    <source>
        <dbReference type="ARBA" id="ARBA00023136"/>
    </source>
</evidence>
<keyword evidence="5 6" id="KW-0472">Membrane</keyword>
<evidence type="ECO:0000313" key="8">
    <source>
        <dbReference type="EMBL" id="OPJ56557.1"/>
    </source>
</evidence>
<keyword evidence="9" id="KW-1185">Reference proteome</keyword>
<gene>
    <name evidence="8" type="primary">yycB</name>
    <name evidence="8" type="ORF">CLCHR_45520</name>
</gene>
<dbReference type="GO" id="GO:0022857">
    <property type="term" value="F:transmembrane transporter activity"/>
    <property type="evidence" value="ECO:0007669"/>
    <property type="project" value="InterPro"/>
</dbReference>
<dbReference type="AlphaFoldDB" id="A0A1V4IAK9"/>
<dbReference type="OrthoDB" id="9797740at2"/>
<dbReference type="GO" id="GO:0005886">
    <property type="term" value="C:plasma membrane"/>
    <property type="evidence" value="ECO:0007669"/>
    <property type="project" value="UniProtKB-SubCell"/>
</dbReference>
<dbReference type="SUPFAM" id="SSF103473">
    <property type="entry name" value="MFS general substrate transporter"/>
    <property type="match status" value="1"/>
</dbReference>
<dbReference type="PANTHER" id="PTHR23523">
    <property type="match status" value="1"/>
</dbReference>
<keyword evidence="3 6" id="KW-0812">Transmembrane</keyword>
<dbReference type="CDD" id="cd17339">
    <property type="entry name" value="MFS_NIMT_CynX_like"/>
    <property type="match status" value="1"/>
</dbReference>
<evidence type="ECO:0000259" key="7">
    <source>
        <dbReference type="PROSITE" id="PS50850"/>
    </source>
</evidence>
<keyword evidence="4 6" id="KW-1133">Transmembrane helix</keyword>
<dbReference type="InterPro" id="IPR052524">
    <property type="entry name" value="MFS_Cyanate_Porter"/>
</dbReference>
<feature type="transmembrane region" description="Helical" evidence="6">
    <location>
        <begin position="57"/>
        <end position="75"/>
    </location>
</feature>
<feature type="transmembrane region" description="Helical" evidence="6">
    <location>
        <begin position="172"/>
        <end position="193"/>
    </location>
</feature>
<keyword evidence="2" id="KW-0813">Transport</keyword>
<feature type="transmembrane region" description="Helical" evidence="6">
    <location>
        <begin position="378"/>
        <end position="396"/>
    </location>
</feature>
<organism evidence="8 9">
    <name type="scientific">Clostridium chromiireducens</name>
    <dbReference type="NCBI Taxonomy" id="225345"/>
    <lineage>
        <taxon>Bacteria</taxon>
        <taxon>Bacillati</taxon>
        <taxon>Bacillota</taxon>
        <taxon>Clostridia</taxon>
        <taxon>Eubacteriales</taxon>
        <taxon>Clostridiaceae</taxon>
        <taxon>Clostridium</taxon>
    </lineage>
</organism>
<feature type="transmembrane region" description="Helical" evidence="6">
    <location>
        <begin position="20"/>
        <end position="37"/>
    </location>
</feature>
<feature type="transmembrane region" description="Helical" evidence="6">
    <location>
        <begin position="313"/>
        <end position="330"/>
    </location>
</feature>
<proteinExistence type="predicted"/>
<dbReference type="InterPro" id="IPR036259">
    <property type="entry name" value="MFS_trans_sf"/>
</dbReference>
<feature type="transmembrane region" description="Helical" evidence="6">
    <location>
        <begin position="141"/>
        <end position="166"/>
    </location>
</feature>
<dbReference type="Proteomes" id="UP000191056">
    <property type="component" value="Unassembled WGS sequence"/>
</dbReference>
<dbReference type="InterPro" id="IPR020846">
    <property type="entry name" value="MFS_dom"/>
</dbReference>
<feature type="transmembrane region" description="Helical" evidence="6">
    <location>
        <begin position="111"/>
        <end position="129"/>
    </location>
</feature>
<evidence type="ECO:0000256" key="2">
    <source>
        <dbReference type="ARBA" id="ARBA00022448"/>
    </source>
</evidence>
<evidence type="ECO:0000256" key="6">
    <source>
        <dbReference type="SAM" id="Phobius"/>
    </source>
</evidence>
<protein>
    <submittedName>
        <fullName evidence="8">Putative transporter YycB</fullName>
    </submittedName>
</protein>
<comment type="caution">
    <text evidence="8">The sequence shown here is derived from an EMBL/GenBank/DDBJ whole genome shotgun (WGS) entry which is preliminary data.</text>
</comment>
<comment type="subcellular location">
    <subcellularLocation>
        <location evidence="1">Cell membrane</location>
        <topology evidence="1">Multi-pass membrane protein</topology>
    </subcellularLocation>
</comment>
<dbReference type="PANTHER" id="PTHR23523:SF2">
    <property type="entry name" value="2-NITROIMIDAZOLE TRANSPORTER"/>
    <property type="match status" value="1"/>
</dbReference>
<accession>A0A1V4IAK9</accession>
<evidence type="ECO:0000256" key="1">
    <source>
        <dbReference type="ARBA" id="ARBA00004651"/>
    </source>
</evidence>
<feature type="domain" description="Major facilitator superfamily (MFS) profile" evidence="7">
    <location>
        <begin position="20"/>
        <end position="426"/>
    </location>
</feature>
<dbReference type="EMBL" id="MZGT01000109">
    <property type="protein sequence ID" value="OPJ56557.1"/>
    <property type="molecule type" value="Genomic_DNA"/>
</dbReference>
<feature type="transmembrane region" description="Helical" evidence="6">
    <location>
        <begin position="283"/>
        <end position="304"/>
    </location>
</feature>
<sequence length="447" mass="48968">MKQLHNEHEKNLYSKRNTPIMLIIGIAFIAANLRSPLTAVGPLVDQIRGSLHISNTLAGMITTLPLFAFAGFSPFAPRLARKYGTKLVLLWSLIFLTFGIILRSLFGGLGLFLGTLILGLSISAGNVLIPSLIKHEFSKQVGLITGIYTASMGLFGAIASGISVPVAAKSRLGWSGALSIWAALSFLSIIIWIPQIIRRKQEMSIVKGTIDNDIKTKVKNVHEEKNEIDSIKGDVINKVNLWKSTLAWQVTVYMGLQSMLLYCMVAWLPAILIQQGINSDKAGWMLSLYQLVSLPVSFWGSVLAERKANQRPLVIIASLFVLVGLLGIFLKWTGLTFLWMIMLGIGGTLTFCLAMIFFSSRTRNADEAARLSGMAQSIGYLLAAFGPMLFGFLHDAANNWELPFIVLISASALCLFAGLGASRDLHINTTVDNNVTRKYSISNLDYL</sequence>
<feature type="transmembrane region" description="Helical" evidence="6">
    <location>
        <begin position="259"/>
        <end position="277"/>
    </location>
</feature>
<evidence type="ECO:0000256" key="3">
    <source>
        <dbReference type="ARBA" id="ARBA00022692"/>
    </source>
</evidence>
<feature type="transmembrane region" description="Helical" evidence="6">
    <location>
        <begin position="87"/>
        <end position="105"/>
    </location>
</feature>
<dbReference type="STRING" id="225345.CLCHR_45520"/>
<dbReference type="Pfam" id="PF07690">
    <property type="entry name" value="MFS_1"/>
    <property type="match status" value="1"/>
</dbReference>